<reference evidence="2" key="5">
    <citation type="journal article" date="2021" name="G3 (Bethesda)">
        <title>Aegilops tauschii genome assembly Aet v5.0 features greater sequence contiguity and improved annotation.</title>
        <authorList>
            <person name="Wang L."/>
            <person name="Zhu T."/>
            <person name="Rodriguez J.C."/>
            <person name="Deal K.R."/>
            <person name="Dubcovsky J."/>
            <person name="McGuire P.E."/>
            <person name="Lux T."/>
            <person name="Spannagl M."/>
            <person name="Mayer K.F.X."/>
            <person name="Baldrich P."/>
            <person name="Meyers B.C."/>
            <person name="Huo N."/>
            <person name="Gu Y.Q."/>
            <person name="Zhou H."/>
            <person name="Devos K.M."/>
            <person name="Bennetzen J.L."/>
            <person name="Unver T."/>
            <person name="Budak H."/>
            <person name="Gulick P.J."/>
            <person name="Galiba G."/>
            <person name="Kalapos B."/>
            <person name="Nelson D.R."/>
            <person name="Li P."/>
            <person name="You F.M."/>
            <person name="Luo M.C."/>
            <person name="Dvorak J."/>
        </authorList>
    </citation>
    <scope>NUCLEOTIDE SEQUENCE [LARGE SCALE GENOMIC DNA]</scope>
    <source>
        <strain evidence="2">cv. AL8/78</strain>
    </source>
</reference>
<keyword evidence="1" id="KW-0732">Signal</keyword>
<reference evidence="2" key="4">
    <citation type="submission" date="2019-03" db="UniProtKB">
        <authorList>
            <consortium name="EnsemblPlants"/>
        </authorList>
    </citation>
    <scope>IDENTIFICATION</scope>
</reference>
<organism evidence="2 3">
    <name type="scientific">Aegilops tauschii subsp. strangulata</name>
    <name type="common">Goatgrass</name>
    <dbReference type="NCBI Taxonomy" id="200361"/>
    <lineage>
        <taxon>Eukaryota</taxon>
        <taxon>Viridiplantae</taxon>
        <taxon>Streptophyta</taxon>
        <taxon>Embryophyta</taxon>
        <taxon>Tracheophyta</taxon>
        <taxon>Spermatophyta</taxon>
        <taxon>Magnoliopsida</taxon>
        <taxon>Liliopsida</taxon>
        <taxon>Poales</taxon>
        <taxon>Poaceae</taxon>
        <taxon>BOP clade</taxon>
        <taxon>Pooideae</taxon>
        <taxon>Triticodae</taxon>
        <taxon>Triticeae</taxon>
        <taxon>Triticinae</taxon>
        <taxon>Aegilops</taxon>
    </lineage>
</organism>
<proteinExistence type="predicted"/>
<name>A0A452ZBS0_AEGTS</name>
<reference evidence="3" key="1">
    <citation type="journal article" date="2014" name="Science">
        <title>Ancient hybridizations among the ancestral genomes of bread wheat.</title>
        <authorList>
            <consortium name="International Wheat Genome Sequencing Consortium,"/>
            <person name="Marcussen T."/>
            <person name="Sandve S.R."/>
            <person name="Heier L."/>
            <person name="Spannagl M."/>
            <person name="Pfeifer M."/>
            <person name="Jakobsen K.S."/>
            <person name="Wulff B.B."/>
            <person name="Steuernagel B."/>
            <person name="Mayer K.F."/>
            <person name="Olsen O.A."/>
        </authorList>
    </citation>
    <scope>NUCLEOTIDE SEQUENCE [LARGE SCALE GENOMIC DNA]</scope>
    <source>
        <strain evidence="3">cv. AL8/78</strain>
    </source>
</reference>
<evidence type="ECO:0000313" key="2">
    <source>
        <dbReference type="EnsemblPlants" id="AET1Gv20701300.1"/>
    </source>
</evidence>
<reference evidence="3" key="2">
    <citation type="journal article" date="2017" name="Nat. Plants">
        <title>The Aegilops tauschii genome reveals multiple impacts of transposons.</title>
        <authorList>
            <person name="Zhao G."/>
            <person name="Zou C."/>
            <person name="Li K."/>
            <person name="Wang K."/>
            <person name="Li T."/>
            <person name="Gao L."/>
            <person name="Zhang X."/>
            <person name="Wang H."/>
            <person name="Yang Z."/>
            <person name="Liu X."/>
            <person name="Jiang W."/>
            <person name="Mao L."/>
            <person name="Kong X."/>
            <person name="Jiao Y."/>
            <person name="Jia J."/>
        </authorList>
    </citation>
    <scope>NUCLEOTIDE SEQUENCE [LARGE SCALE GENOMIC DNA]</scope>
    <source>
        <strain evidence="3">cv. AL8/78</strain>
    </source>
</reference>
<evidence type="ECO:0000313" key="3">
    <source>
        <dbReference type="Proteomes" id="UP000015105"/>
    </source>
</evidence>
<dbReference type="AlphaFoldDB" id="A0A452ZBS0"/>
<accession>A0A452ZBS0</accession>
<feature type="chain" id="PRO_5019125456" evidence="1">
    <location>
        <begin position="26"/>
        <end position="328"/>
    </location>
</feature>
<protein>
    <submittedName>
        <fullName evidence="2">Uncharacterized protein</fullName>
    </submittedName>
</protein>
<keyword evidence="3" id="KW-1185">Reference proteome</keyword>
<dbReference type="Proteomes" id="UP000015105">
    <property type="component" value="Chromosome 1D"/>
</dbReference>
<dbReference type="EnsemblPlants" id="AET1Gv20701300.1">
    <property type="protein sequence ID" value="AET1Gv20701300.1"/>
    <property type="gene ID" value="AET1Gv20701300"/>
</dbReference>
<sequence length="328" mass="35743">LSCCGSGGSTLPLLFWLVGPSPAAGSAWRSLLLQPFFPLLPKNSHLRPHTRSVRETSGAAAMARELSKENLEWVLMQAMMAAKNVRTQRDRLLELHRRLERHRAAPAPTPADAEARLGQIASDVFKVYYLGLDPGARMLWVCLDTAVKNRAVSAVNIAFALLPDEQLYDALLAQKLPARPTTQPQAIARVESAILAVKMLEEHHLPRCVECLVGGHSPVPGKPRDPVAAATESLAKVDLSDDPDATAKTRHVASDGDVDKALDYLCRANRITALAIKHIDLAVAVLSRFLDRKELARLAKLTDRGAYLGVEISQPTTSPDPLTLSTWD</sequence>
<evidence type="ECO:0000256" key="1">
    <source>
        <dbReference type="SAM" id="SignalP"/>
    </source>
</evidence>
<dbReference type="Gramene" id="AET1Gv20701300.1">
    <property type="protein sequence ID" value="AET1Gv20701300.1"/>
    <property type="gene ID" value="AET1Gv20701300"/>
</dbReference>
<feature type="signal peptide" evidence="1">
    <location>
        <begin position="1"/>
        <end position="25"/>
    </location>
</feature>
<reference evidence="2" key="3">
    <citation type="journal article" date="2017" name="Nature">
        <title>Genome sequence of the progenitor of the wheat D genome Aegilops tauschii.</title>
        <authorList>
            <person name="Luo M.C."/>
            <person name="Gu Y.Q."/>
            <person name="Puiu D."/>
            <person name="Wang H."/>
            <person name="Twardziok S.O."/>
            <person name="Deal K.R."/>
            <person name="Huo N."/>
            <person name="Zhu T."/>
            <person name="Wang L."/>
            <person name="Wang Y."/>
            <person name="McGuire P.E."/>
            <person name="Liu S."/>
            <person name="Long H."/>
            <person name="Ramasamy R.K."/>
            <person name="Rodriguez J.C."/>
            <person name="Van S.L."/>
            <person name="Yuan L."/>
            <person name="Wang Z."/>
            <person name="Xia Z."/>
            <person name="Xiao L."/>
            <person name="Anderson O.D."/>
            <person name="Ouyang S."/>
            <person name="Liang Y."/>
            <person name="Zimin A.V."/>
            <person name="Pertea G."/>
            <person name="Qi P."/>
            <person name="Bennetzen J.L."/>
            <person name="Dai X."/>
            <person name="Dawson M.W."/>
            <person name="Muller H.G."/>
            <person name="Kugler K."/>
            <person name="Rivarola-Duarte L."/>
            <person name="Spannagl M."/>
            <person name="Mayer K.F.X."/>
            <person name="Lu F.H."/>
            <person name="Bevan M.W."/>
            <person name="Leroy P."/>
            <person name="Li P."/>
            <person name="You F.M."/>
            <person name="Sun Q."/>
            <person name="Liu Z."/>
            <person name="Lyons E."/>
            <person name="Wicker T."/>
            <person name="Salzberg S.L."/>
            <person name="Devos K.M."/>
            <person name="Dvorak J."/>
        </authorList>
    </citation>
    <scope>NUCLEOTIDE SEQUENCE [LARGE SCALE GENOMIC DNA]</scope>
    <source>
        <strain evidence="2">cv. AL8/78</strain>
    </source>
</reference>